<organism evidence="1 2">
    <name type="scientific">Aphis glycines</name>
    <name type="common">Soybean aphid</name>
    <dbReference type="NCBI Taxonomy" id="307491"/>
    <lineage>
        <taxon>Eukaryota</taxon>
        <taxon>Metazoa</taxon>
        <taxon>Ecdysozoa</taxon>
        <taxon>Arthropoda</taxon>
        <taxon>Hexapoda</taxon>
        <taxon>Insecta</taxon>
        <taxon>Pterygota</taxon>
        <taxon>Neoptera</taxon>
        <taxon>Paraneoptera</taxon>
        <taxon>Hemiptera</taxon>
        <taxon>Sternorrhyncha</taxon>
        <taxon>Aphidomorpha</taxon>
        <taxon>Aphidoidea</taxon>
        <taxon>Aphididae</taxon>
        <taxon>Aphidini</taxon>
        <taxon>Aphis</taxon>
        <taxon>Aphis</taxon>
    </lineage>
</organism>
<proteinExistence type="predicted"/>
<evidence type="ECO:0000313" key="1">
    <source>
        <dbReference type="EMBL" id="KAE9544694.1"/>
    </source>
</evidence>
<protein>
    <submittedName>
        <fullName evidence="1">Uncharacterized protein</fullName>
    </submittedName>
</protein>
<gene>
    <name evidence="1" type="ORF">AGLY_000236</name>
</gene>
<reference evidence="1 2" key="1">
    <citation type="submission" date="2019-08" db="EMBL/GenBank/DDBJ databases">
        <title>The genome of the soybean aphid Biotype 1, its phylome, world population structure and adaptation to the North American continent.</title>
        <authorList>
            <person name="Giordano R."/>
            <person name="Donthu R.K."/>
            <person name="Hernandez A.G."/>
            <person name="Wright C.L."/>
            <person name="Zimin A.V."/>
        </authorList>
    </citation>
    <scope>NUCLEOTIDE SEQUENCE [LARGE SCALE GENOMIC DNA]</scope>
    <source>
        <tissue evidence="1">Whole aphids</tissue>
    </source>
</reference>
<keyword evidence="2" id="KW-1185">Reference proteome</keyword>
<dbReference type="EMBL" id="VYZN01000001">
    <property type="protein sequence ID" value="KAE9544694.1"/>
    <property type="molecule type" value="Genomic_DNA"/>
</dbReference>
<accession>A0A6G0U6J4</accession>
<comment type="caution">
    <text evidence="1">The sequence shown here is derived from an EMBL/GenBank/DDBJ whole genome shotgun (WGS) entry which is preliminary data.</text>
</comment>
<dbReference type="AlphaFoldDB" id="A0A6G0U6J4"/>
<name>A0A6G0U6J4_APHGL</name>
<sequence>MYKKACFYKRLPLCVDTIHIILKYLSISRVIIYKLQAVRRKCIHEHYRCINCFLSLYENKQHRNYFRKLYCTLKLSLLRDYTTFCLYLYVVTEISDCYKSATTYPVLLYLFYSINGSSASKPRTLPSGLTPSSLPQHLHDFSILYININHAQKTCWDLQCGSLNYSSAYYYIIPTIQLQYIKAGKWVPFCCTLGGGVDLGLGYLYKHFYELYLQNNLQIFMILTNFCQNLNFKCFNIYDLYYLNNNKYQKSFEAKPLFNVVLTTYKKPCIKFSTFSGQPKNFYRYLKRKYLEKLKISIVYK</sequence>
<dbReference type="Proteomes" id="UP000475862">
    <property type="component" value="Unassembled WGS sequence"/>
</dbReference>
<evidence type="ECO:0000313" key="2">
    <source>
        <dbReference type="Proteomes" id="UP000475862"/>
    </source>
</evidence>